<dbReference type="PROSITE" id="PS50943">
    <property type="entry name" value="HTH_CROC1"/>
    <property type="match status" value="1"/>
</dbReference>
<dbReference type="EMBL" id="CP023777">
    <property type="protein sequence ID" value="ATL48991.1"/>
    <property type="molecule type" value="Genomic_DNA"/>
</dbReference>
<dbReference type="InterPro" id="IPR015927">
    <property type="entry name" value="Peptidase_S24_S26A/B/C"/>
</dbReference>
<dbReference type="Gene3D" id="1.10.260.40">
    <property type="entry name" value="lambda repressor-like DNA-binding domains"/>
    <property type="match status" value="1"/>
</dbReference>
<dbReference type="GO" id="GO:0003677">
    <property type="term" value="F:DNA binding"/>
    <property type="evidence" value="ECO:0007669"/>
    <property type="project" value="UniProtKB-KW"/>
</dbReference>
<dbReference type="InterPro" id="IPR001387">
    <property type="entry name" value="Cro/C1-type_HTH"/>
</dbReference>
<dbReference type="Proteomes" id="UP000220133">
    <property type="component" value="Chromosome"/>
</dbReference>
<organism evidence="2 3">
    <name type="scientific">Chitinophaga caeni</name>
    <dbReference type="NCBI Taxonomy" id="2029983"/>
    <lineage>
        <taxon>Bacteria</taxon>
        <taxon>Pseudomonadati</taxon>
        <taxon>Bacteroidota</taxon>
        <taxon>Chitinophagia</taxon>
        <taxon>Chitinophagales</taxon>
        <taxon>Chitinophagaceae</taxon>
        <taxon>Chitinophaga</taxon>
    </lineage>
</organism>
<dbReference type="AlphaFoldDB" id="A0A291QYK3"/>
<evidence type="ECO:0000313" key="2">
    <source>
        <dbReference type="EMBL" id="ATL48991.1"/>
    </source>
</evidence>
<dbReference type="SUPFAM" id="SSF51306">
    <property type="entry name" value="LexA/Signal peptidase"/>
    <property type="match status" value="1"/>
</dbReference>
<protein>
    <submittedName>
        <fullName evidence="2">DNA-binding protein</fullName>
    </submittedName>
</protein>
<dbReference type="CDD" id="cd00093">
    <property type="entry name" value="HTH_XRE"/>
    <property type="match status" value="1"/>
</dbReference>
<dbReference type="RefSeq" id="WP_098195359.1">
    <property type="nucleotide sequence ID" value="NZ_CP023777.1"/>
</dbReference>
<dbReference type="KEGG" id="cbae:COR50_18450"/>
<keyword evidence="3" id="KW-1185">Reference proteome</keyword>
<feature type="domain" description="HTH cro/C1-type" evidence="1">
    <location>
        <begin position="12"/>
        <end position="67"/>
    </location>
</feature>
<dbReference type="Pfam" id="PF12844">
    <property type="entry name" value="HTH_19"/>
    <property type="match status" value="1"/>
</dbReference>
<dbReference type="CDD" id="cd06529">
    <property type="entry name" value="S24_LexA-like"/>
    <property type="match status" value="1"/>
</dbReference>
<dbReference type="Gene3D" id="2.10.109.10">
    <property type="entry name" value="Umud Fragment, subunit A"/>
    <property type="match status" value="1"/>
</dbReference>
<gene>
    <name evidence="2" type="ORF">COR50_18450</name>
</gene>
<reference evidence="2 3" key="1">
    <citation type="submission" date="2017-10" db="EMBL/GenBank/DDBJ databases">
        <title>Paenichitinophaga pekingensis gen. nov., sp. nov., isolated from activated sludge.</title>
        <authorList>
            <person name="Jin D."/>
            <person name="Kong X."/>
            <person name="Deng Y."/>
            <person name="Bai Z."/>
        </authorList>
    </citation>
    <scope>NUCLEOTIDE SEQUENCE [LARGE SCALE GENOMIC DNA]</scope>
    <source>
        <strain evidence="2 3">13</strain>
    </source>
</reference>
<dbReference type="SUPFAM" id="SSF47413">
    <property type="entry name" value="lambda repressor-like DNA-binding domains"/>
    <property type="match status" value="1"/>
</dbReference>
<dbReference type="InterPro" id="IPR039418">
    <property type="entry name" value="LexA-like"/>
</dbReference>
<dbReference type="SMART" id="SM00530">
    <property type="entry name" value="HTH_XRE"/>
    <property type="match status" value="1"/>
</dbReference>
<proteinExistence type="predicted"/>
<name>A0A291QYK3_9BACT</name>
<dbReference type="InterPro" id="IPR010982">
    <property type="entry name" value="Lambda_DNA-bd_dom_sf"/>
</dbReference>
<dbReference type="InterPro" id="IPR036286">
    <property type="entry name" value="LexA/Signal_pep-like_sf"/>
</dbReference>
<sequence>MKTQKIFFCGNLKFLRERKHKSQEELANILGIKRSKLAALESGQTKSPLPEDFLNISEYFKISVDSLFKIDLSSLSELSLRQLEAGNDVYITGSNMRVLAMTVDKTSKENLEYVPVKAKAGYIAGHRDPEFIAGLPRFSFPSLPKGKTYRMFTITGDSMLPFPDGCDVIGQYLEDWRDIKPQTLCVAILKGEQDFVFKQVTLKGDGLLMESMNKSYQPYTVPFSEVLELWRFHSYHTVEVPEAQDMQSIATLIREVQAEIKVIKGRR</sequence>
<dbReference type="OrthoDB" id="3831186at2"/>
<keyword evidence="2" id="KW-0238">DNA-binding</keyword>
<evidence type="ECO:0000313" key="3">
    <source>
        <dbReference type="Proteomes" id="UP000220133"/>
    </source>
</evidence>
<accession>A0A291QYK3</accession>
<evidence type="ECO:0000259" key="1">
    <source>
        <dbReference type="PROSITE" id="PS50943"/>
    </source>
</evidence>
<dbReference type="Pfam" id="PF00717">
    <property type="entry name" value="Peptidase_S24"/>
    <property type="match status" value="1"/>
</dbReference>